<evidence type="ECO:0008006" key="5">
    <source>
        <dbReference type="Google" id="ProtNLM"/>
    </source>
</evidence>
<dbReference type="InterPro" id="IPR027986">
    <property type="entry name" value="TCAIM"/>
</dbReference>
<comment type="caution">
    <text evidence="3">The sequence shown here is derived from an EMBL/GenBank/DDBJ whole genome shotgun (WGS) entry which is preliminary data.</text>
</comment>
<dbReference type="InterPro" id="IPR027989">
    <property type="entry name" value="DUF4461"/>
</dbReference>
<dbReference type="AlphaFoldDB" id="A0AAD9NTN6"/>
<sequence>MCTRKVAAPKSKTTSKSCHLVDTTETNMRGFWLLQQTVKRGLTEGETATALRPFYFAVHPDLFGRYPKEQSVNEESLKKLQEYLCTLQVGRQKVAPLSLVFYIRDTAAETKSQGRIRQVHIPLLSQCTHETVSTVLRVSNLPLDYISQLKPSERPPPWPSTVTTCHYPSARSVYEAYRVPGAETFRSSWKKRVSYDTLNGWLSGNRGKAQRLQQTFAPIRKETERLSAALKELMGVTDVKWACGWGVSQFRACLRSLLNLHEEYKHKYNIHGHTIVFGNETGVDLWGNISLGKDDITNNWLSLLQYVEHHQTALSRLPKLEQRLSSLLSDISIARSIHQPVVMATDYQQQLTKMIATVENYRATNPHSVVSGSLQGLQLVIECTTGPLIDSPSGRIHIPASCPGFLVIDFLNKHTDQAREIQNADHRTRDRRQRLVETCCGELGLQSLLADENISTEQFDSCCQRLLQAQTDIQEHLRDGQLRVTHFYTVMSDGEMCIPWNWKSA</sequence>
<reference evidence="3" key="1">
    <citation type="journal article" date="2023" name="Mol. Biol. Evol.">
        <title>Third-Generation Sequencing Reveals the Adaptive Role of the Epigenome in Three Deep-Sea Polychaetes.</title>
        <authorList>
            <person name="Perez M."/>
            <person name="Aroh O."/>
            <person name="Sun Y."/>
            <person name="Lan Y."/>
            <person name="Juniper S.K."/>
            <person name="Young C.R."/>
            <person name="Angers B."/>
            <person name="Qian P.Y."/>
        </authorList>
    </citation>
    <scope>NUCLEOTIDE SEQUENCE</scope>
    <source>
        <strain evidence="3">R07B-5</strain>
    </source>
</reference>
<dbReference type="GO" id="GO:0005739">
    <property type="term" value="C:mitochondrion"/>
    <property type="evidence" value="ECO:0007669"/>
    <property type="project" value="TreeGrafter"/>
</dbReference>
<dbReference type="Proteomes" id="UP001209878">
    <property type="component" value="Unassembled WGS sequence"/>
</dbReference>
<feature type="domain" description="DUF4461" evidence="2">
    <location>
        <begin position="197"/>
        <end position="503"/>
    </location>
</feature>
<dbReference type="Pfam" id="PF14688">
    <property type="entry name" value="DUF4461"/>
    <property type="match status" value="1"/>
</dbReference>
<dbReference type="InterPro" id="IPR028031">
    <property type="entry name" value="DUF4460"/>
</dbReference>
<evidence type="ECO:0000313" key="4">
    <source>
        <dbReference type="Proteomes" id="UP001209878"/>
    </source>
</evidence>
<evidence type="ECO:0000259" key="2">
    <source>
        <dbReference type="Pfam" id="PF14688"/>
    </source>
</evidence>
<evidence type="ECO:0000313" key="3">
    <source>
        <dbReference type="EMBL" id="KAK2180278.1"/>
    </source>
</evidence>
<gene>
    <name evidence="3" type="ORF">NP493_448g01054</name>
</gene>
<keyword evidence="4" id="KW-1185">Reference proteome</keyword>
<dbReference type="Pfam" id="PF14687">
    <property type="entry name" value="DUF4460"/>
    <property type="match status" value="1"/>
</dbReference>
<name>A0AAD9NTN6_RIDPI</name>
<evidence type="ECO:0000259" key="1">
    <source>
        <dbReference type="Pfam" id="PF14687"/>
    </source>
</evidence>
<dbReference type="PANTHER" id="PTHR31596:SF1">
    <property type="entry name" value="T-CELL ACTIVATION INHIBITOR, MITOCHONDRIAL"/>
    <property type="match status" value="1"/>
</dbReference>
<dbReference type="PANTHER" id="PTHR31596">
    <property type="entry name" value="T-CELL ACTIVATION INHIBITOR, MITOCHONDRIAL"/>
    <property type="match status" value="1"/>
</dbReference>
<accession>A0AAD9NTN6</accession>
<protein>
    <recommendedName>
        <fullName evidence="5">T-cell activation inhibitor, mitochondrial</fullName>
    </recommendedName>
</protein>
<feature type="domain" description="DUF4460" evidence="1">
    <location>
        <begin position="40"/>
        <end position="137"/>
    </location>
</feature>
<dbReference type="EMBL" id="JAODUO010000450">
    <property type="protein sequence ID" value="KAK2180278.1"/>
    <property type="molecule type" value="Genomic_DNA"/>
</dbReference>
<proteinExistence type="predicted"/>
<organism evidence="3 4">
    <name type="scientific">Ridgeia piscesae</name>
    <name type="common">Tubeworm</name>
    <dbReference type="NCBI Taxonomy" id="27915"/>
    <lineage>
        <taxon>Eukaryota</taxon>
        <taxon>Metazoa</taxon>
        <taxon>Spiralia</taxon>
        <taxon>Lophotrochozoa</taxon>
        <taxon>Annelida</taxon>
        <taxon>Polychaeta</taxon>
        <taxon>Sedentaria</taxon>
        <taxon>Canalipalpata</taxon>
        <taxon>Sabellida</taxon>
        <taxon>Siboglinidae</taxon>
        <taxon>Ridgeia</taxon>
    </lineage>
</organism>